<protein>
    <submittedName>
        <fullName evidence="3">Putative integral membrane protein</fullName>
    </submittedName>
</protein>
<sequence>MGRLVTGLVLLVTLCAPLVFVMAFMDLPATMRAAMAPGVALMVIPSLAVLAPWIVPPLIRPTAAVIRLLDRRVGRVAAAGLRATPARATAMAVPVLLSVGIAVSLLGAGATMGKAVQRQAAQGLRADAVVTAEPGTRLPASAPAFPRRHPPGPPGARRRWWRRRSPPRPRGTTTGRWPPAPGAPTDVPCPRCWTSMCGKAGCPPCARGPSRRVPCRPTDTTGAWA</sequence>
<keyword evidence="4" id="KW-1185">Reference proteome</keyword>
<evidence type="ECO:0000313" key="3">
    <source>
        <dbReference type="EMBL" id="CBG71377.1"/>
    </source>
</evidence>
<feature type="transmembrane region" description="Helical" evidence="2">
    <location>
        <begin position="90"/>
        <end position="112"/>
    </location>
</feature>
<accession>C9Z5M2</accession>
<proteinExistence type="predicted"/>
<dbReference type="STRING" id="680198.SCAB_43071"/>
<feature type="transmembrane region" description="Helical" evidence="2">
    <location>
        <begin position="43"/>
        <end position="69"/>
    </location>
</feature>
<dbReference type="EMBL" id="FN554889">
    <property type="protein sequence ID" value="CBG71377.1"/>
    <property type="molecule type" value="Genomic_DNA"/>
</dbReference>
<evidence type="ECO:0000313" key="4">
    <source>
        <dbReference type="Proteomes" id="UP000001444"/>
    </source>
</evidence>
<dbReference type="HOGENOM" id="CLU_1229343_0_0_11"/>
<gene>
    <name evidence="3" type="ordered locus">SCAB_43071</name>
</gene>
<keyword evidence="2" id="KW-0472">Membrane</keyword>
<evidence type="ECO:0000256" key="1">
    <source>
        <dbReference type="SAM" id="MobiDB-lite"/>
    </source>
</evidence>
<feature type="region of interest" description="Disordered" evidence="1">
    <location>
        <begin position="205"/>
        <end position="225"/>
    </location>
</feature>
<keyword evidence="2" id="KW-0812">Transmembrane</keyword>
<dbReference type="eggNOG" id="COG4591">
    <property type="taxonomic scope" value="Bacteria"/>
</dbReference>
<dbReference type="AlphaFoldDB" id="C9Z5M2"/>
<keyword evidence="2" id="KW-1133">Transmembrane helix</keyword>
<reference evidence="3 4" key="1">
    <citation type="journal article" date="2010" name="Mol. Plant Microbe Interact.">
        <title>Streptomyces scabies 87-22 contains a coronafacic acid-like biosynthetic cluster that contributes to plant-microbe interactions.</title>
        <authorList>
            <person name="Bignell D.R."/>
            <person name="Seipke R.F."/>
            <person name="Huguet-Tapia J.C."/>
            <person name="Chambers A.H."/>
            <person name="Parry R.J."/>
            <person name="Loria R."/>
        </authorList>
    </citation>
    <scope>NUCLEOTIDE SEQUENCE [LARGE SCALE GENOMIC DNA]</scope>
    <source>
        <strain evidence="3 4">87.22</strain>
    </source>
</reference>
<feature type="compositionally biased region" description="Basic residues" evidence="1">
    <location>
        <begin position="146"/>
        <end position="167"/>
    </location>
</feature>
<evidence type="ECO:0000256" key="2">
    <source>
        <dbReference type="SAM" id="Phobius"/>
    </source>
</evidence>
<organism evidence="3 4">
    <name type="scientific">Streptomyces scabiei (strain 87.22)</name>
    <dbReference type="NCBI Taxonomy" id="680198"/>
    <lineage>
        <taxon>Bacteria</taxon>
        <taxon>Bacillati</taxon>
        <taxon>Actinomycetota</taxon>
        <taxon>Actinomycetes</taxon>
        <taxon>Kitasatosporales</taxon>
        <taxon>Streptomycetaceae</taxon>
        <taxon>Streptomyces</taxon>
    </lineage>
</organism>
<dbReference type="KEGG" id="scb:SCAB_43071"/>
<name>C9Z5M2_STRSW</name>
<dbReference type="Proteomes" id="UP000001444">
    <property type="component" value="Chromosome"/>
</dbReference>
<feature type="region of interest" description="Disordered" evidence="1">
    <location>
        <begin position="136"/>
        <end position="184"/>
    </location>
</feature>